<dbReference type="EMBL" id="JAAWWK010000003">
    <property type="protein sequence ID" value="NKI17948.1"/>
    <property type="molecule type" value="Genomic_DNA"/>
</dbReference>
<evidence type="ECO:0000313" key="1">
    <source>
        <dbReference type="EMBL" id="NKI17948.1"/>
    </source>
</evidence>
<organism evidence="1 2">
    <name type="scientific">Spongiibacter thalassae</name>
    <dbReference type="NCBI Taxonomy" id="2721624"/>
    <lineage>
        <taxon>Bacteria</taxon>
        <taxon>Pseudomonadati</taxon>
        <taxon>Pseudomonadota</taxon>
        <taxon>Gammaproteobacteria</taxon>
        <taxon>Cellvibrionales</taxon>
        <taxon>Spongiibacteraceae</taxon>
        <taxon>Spongiibacter</taxon>
    </lineage>
</organism>
<keyword evidence="2" id="KW-1185">Reference proteome</keyword>
<accession>A0ABX1GHE0</accession>
<sequence length="70" mass="8128">MDNTVNYRLGAQLIGVAQMRVFFNQPGGIEPRHPSANTKPALGRFFLRRVLAHFLLFLHPLFNELSHYYE</sequence>
<proteinExistence type="predicted"/>
<dbReference type="Proteomes" id="UP000765845">
    <property type="component" value="Unassembled WGS sequence"/>
</dbReference>
<gene>
    <name evidence="1" type="ORF">HCU74_11075</name>
</gene>
<name>A0ABX1GHE0_9GAMM</name>
<protein>
    <submittedName>
        <fullName evidence="1">Uncharacterized protein</fullName>
    </submittedName>
</protein>
<evidence type="ECO:0000313" key="2">
    <source>
        <dbReference type="Proteomes" id="UP000765845"/>
    </source>
</evidence>
<comment type="caution">
    <text evidence="1">The sequence shown here is derived from an EMBL/GenBank/DDBJ whole genome shotgun (WGS) entry which is preliminary data.</text>
</comment>
<reference evidence="1 2" key="1">
    <citation type="submission" date="2020-04" db="EMBL/GenBank/DDBJ databases">
        <authorList>
            <person name="Yoon J."/>
        </authorList>
    </citation>
    <scope>NUCLEOTIDE SEQUENCE [LARGE SCALE GENOMIC DNA]</scope>
    <source>
        <strain evidence="1 2">KMU-166</strain>
    </source>
</reference>
<dbReference type="RefSeq" id="WP_168450468.1">
    <property type="nucleotide sequence ID" value="NZ_JAAWWK010000003.1"/>
</dbReference>